<dbReference type="KEGG" id="nga:Ngar_c07750"/>
<sequence length="47" mass="5725">MNEDEKPTLRLDRAYRCTTCDAVYLFPHEKEEHCRDTDHKEFIEILL</sequence>
<dbReference type="EMBL" id="CP002408">
    <property type="protein sequence ID" value="AFU57717.1"/>
    <property type="molecule type" value="Genomic_DNA"/>
</dbReference>
<keyword evidence="2" id="KW-1185">Reference proteome</keyword>
<name>K0II99_NITGG</name>
<dbReference type="InParanoid" id="K0II99"/>
<dbReference type="GeneID" id="58787644"/>
<dbReference type="Proteomes" id="UP000008037">
    <property type="component" value="Chromosome"/>
</dbReference>
<gene>
    <name evidence="1" type="ordered locus">Ngar_c07750</name>
</gene>
<proteinExistence type="predicted"/>
<dbReference type="AlphaFoldDB" id="K0II99"/>
<organism evidence="1 2">
    <name type="scientific">Nitrososphaera gargensis (strain Ga9.2)</name>
    <dbReference type="NCBI Taxonomy" id="1237085"/>
    <lineage>
        <taxon>Archaea</taxon>
        <taxon>Nitrososphaerota</taxon>
        <taxon>Nitrososphaeria</taxon>
        <taxon>Nitrososphaerales</taxon>
        <taxon>Nitrososphaeraceae</taxon>
        <taxon>Nitrososphaera</taxon>
    </lineage>
</organism>
<evidence type="ECO:0000313" key="1">
    <source>
        <dbReference type="EMBL" id="AFU57717.1"/>
    </source>
</evidence>
<evidence type="ECO:0000313" key="2">
    <source>
        <dbReference type="Proteomes" id="UP000008037"/>
    </source>
</evidence>
<reference evidence="1 2" key="1">
    <citation type="journal article" date="2012" name="Environ. Microbiol.">
        <title>The genome of the ammonia-oxidizing Candidatus Nitrososphaera gargensis: insights into metabolic versatility and environmental adaptations.</title>
        <authorList>
            <person name="Spang A."/>
            <person name="Poehlein A."/>
            <person name="Offre P."/>
            <person name="Zumbragel S."/>
            <person name="Haider S."/>
            <person name="Rychlik N."/>
            <person name="Nowka B."/>
            <person name="Schmeisser C."/>
            <person name="Lebedeva E.V."/>
            <person name="Rattei T."/>
            <person name="Bohm C."/>
            <person name="Schmid M."/>
            <person name="Galushko A."/>
            <person name="Hatzenpichler R."/>
            <person name="Weinmaier T."/>
            <person name="Daniel R."/>
            <person name="Schleper C."/>
            <person name="Spieck E."/>
            <person name="Streit W."/>
            <person name="Wagner M."/>
        </authorList>
    </citation>
    <scope>NUCLEOTIDE SEQUENCE [LARGE SCALE GENOMIC DNA]</scope>
    <source>
        <strain evidence="2">Ga9.2</strain>
    </source>
</reference>
<dbReference type="HOGENOM" id="CLU_3163249_0_0_2"/>
<dbReference type="BioCyc" id="CNIT1237085:G1324-773-MONOMER"/>
<dbReference type="RefSeq" id="WP_015018262.1">
    <property type="nucleotide sequence ID" value="NC_018719.1"/>
</dbReference>
<protein>
    <submittedName>
        <fullName evidence="1">Zinc finger domain-containing protein</fullName>
    </submittedName>
</protein>
<accession>K0II99</accession>